<dbReference type="EMBL" id="BSTX01000002">
    <property type="protein sequence ID" value="GLZ78917.1"/>
    <property type="molecule type" value="Genomic_DNA"/>
</dbReference>
<dbReference type="SUPFAM" id="SSF51110">
    <property type="entry name" value="alpha-D-mannose-specific plant lectins"/>
    <property type="match status" value="1"/>
</dbReference>
<dbReference type="InterPro" id="IPR001480">
    <property type="entry name" value="Bulb-type_lectin_dom"/>
</dbReference>
<evidence type="ECO:0000259" key="2">
    <source>
        <dbReference type="PROSITE" id="PS50927"/>
    </source>
</evidence>
<dbReference type="PROSITE" id="PS50927">
    <property type="entry name" value="BULB_LECTIN"/>
    <property type="match status" value="1"/>
</dbReference>
<name>A0A9W6SNB3_9ACTN</name>
<gene>
    <name evidence="3" type="ORF">Afil01_37240</name>
</gene>
<evidence type="ECO:0000313" key="3">
    <source>
        <dbReference type="EMBL" id="GLZ78917.1"/>
    </source>
</evidence>
<dbReference type="CDD" id="cd00028">
    <property type="entry name" value="B_lectin"/>
    <property type="match status" value="1"/>
</dbReference>
<keyword evidence="1" id="KW-0732">Signal</keyword>
<dbReference type="Gene3D" id="2.90.10.10">
    <property type="entry name" value="Bulb-type lectin domain"/>
    <property type="match status" value="2"/>
</dbReference>
<organism evidence="3 4">
    <name type="scientific">Actinorhabdospora filicis</name>
    <dbReference type="NCBI Taxonomy" id="1785913"/>
    <lineage>
        <taxon>Bacteria</taxon>
        <taxon>Bacillati</taxon>
        <taxon>Actinomycetota</taxon>
        <taxon>Actinomycetes</taxon>
        <taxon>Micromonosporales</taxon>
        <taxon>Micromonosporaceae</taxon>
        <taxon>Actinorhabdospora</taxon>
    </lineage>
</organism>
<feature type="domain" description="Bulb-type lectin" evidence="2">
    <location>
        <begin position="1"/>
        <end position="107"/>
    </location>
</feature>
<comment type="caution">
    <text evidence="3">The sequence shown here is derived from an EMBL/GenBank/DDBJ whole genome shotgun (WGS) entry which is preliminary data.</text>
</comment>
<sequence>MKRSVTAVLALIAALFVLTVPAPAQASTACGYTWYATTYFDPDDHFTGCKGTLWMQLDGNLVIYHEYGYPLWASNTAGHDYAYAAFQTDGNLVVYSATGSPLWASNTRAPGGRLVYQDDGNLVIYNRYGTAVWATNTAH</sequence>
<evidence type="ECO:0000313" key="4">
    <source>
        <dbReference type="Proteomes" id="UP001165079"/>
    </source>
</evidence>
<dbReference type="Proteomes" id="UP001165079">
    <property type="component" value="Unassembled WGS sequence"/>
</dbReference>
<dbReference type="InterPro" id="IPR036426">
    <property type="entry name" value="Bulb-type_lectin_dom_sf"/>
</dbReference>
<feature type="chain" id="PRO_5040793151" description="Bulb-type lectin domain-containing protein" evidence="1">
    <location>
        <begin position="27"/>
        <end position="139"/>
    </location>
</feature>
<dbReference type="AlphaFoldDB" id="A0A9W6SNB3"/>
<reference evidence="3" key="1">
    <citation type="submission" date="2023-03" db="EMBL/GenBank/DDBJ databases">
        <title>Actinorhabdospora filicis NBRC 111898.</title>
        <authorList>
            <person name="Ichikawa N."/>
            <person name="Sato H."/>
            <person name="Tonouchi N."/>
        </authorList>
    </citation>
    <scope>NUCLEOTIDE SEQUENCE</scope>
    <source>
        <strain evidence="3">NBRC 111898</strain>
    </source>
</reference>
<accession>A0A9W6SNB3</accession>
<protein>
    <recommendedName>
        <fullName evidence="2">Bulb-type lectin domain-containing protein</fullName>
    </recommendedName>
</protein>
<dbReference type="SMART" id="SM00108">
    <property type="entry name" value="B_lectin"/>
    <property type="match status" value="1"/>
</dbReference>
<feature type="signal peptide" evidence="1">
    <location>
        <begin position="1"/>
        <end position="26"/>
    </location>
</feature>
<proteinExistence type="predicted"/>
<dbReference type="PROSITE" id="PS51257">
    <property type="entry name" value="PROKAR_LIPOPROTEIN"/>
    <property type="match status" value="1"/>
</dbReference>
<keyword evidence="4" id="KW-1185">Reference proteome</keyword>
<dbReference type="RefSeq" id="WP_285664051.1">
    <property type="nucleotide sequence ID" value="NZ_BSTX01000002.1"/>
</dbReference>
<evidence type="ECO:0000256" key="1">
    <source>
        <dbReference type="SAM" id="SignalP"/>
    </source>
</evidence>